<feature type="coiled-coil region" evidence="1">
    <location>
        <begin position="706"/>
        <end position="736"/>
    </location>
</feature>
<dbReference type="Gene3D" id="3.40.1140.10">
    <property type="match status" value="1"/>
</dbReference>
<comment type="caution">
    <text evidence="2">The sequence shown here is derived from an EMBL/GenBank/DDBJ whole genome shotgun (WGS) entry which is preliminary data.</text>
</comment>
<proteinExistence type="predicted"/>
<dbReference type="EMBL" id="ASSQ01000005">
    <property type="protein sequence ID" value="EOS19100.1"/>
    <property type="molecule type" value="Genomic_DNA"/>
</dbReference>
<keyword evidence="1" id="KW-0175">Coiled coil</keyword>
<evidence type="ECO:0000256" key="1">
    <source>
        <dbReference type="SAM" id="Coils"/>
    </source>
</evidence>
<keyword evidence="3" id="KW-1185">Reference proteome</keyword>
<feature type="coiled-coil region" evidence="1">
    <location>
        <begin position="540"/>
        <end position="567"/>
    </location>
</feature>
<dbReference type="Proteomes" id="UP000014140">
    <property type="component" value="Unassembled WGS sequence"/>
</dbReference>
<reference evidence="2 3" key="1">
    <citation type="submission" date="2013-04" db="EMBL/GenBank/DDBJ databases">
        <title>The Genome Sequence of Parabacteroides goldsteinii dnLKV18.</title>
        <authorList>
            <consortium name="The Broad Institute Genomics Platform"/>
            <consortium name="The Broad Institute Genome Sequencing Center for Infectious Disease"/>
            <person name="Earl A."/>
            <person name="Xavier R."/>
            <person name="Kuhn K."/>
            <person name="Stappenbeck T."/>
            <person name="Walker B."/>
            <person name="Young S."/>
            <person name="Zeng Q."/>
            <person name="Gargeya S."/>
            <person name="Fitzgerald M."/>
            <person name="Haas B."/>
            <person name="Abouelleil A."/>
            <person name="Allen A.W."/>
            <person name="Alvarado L."/>
            <person name="Arachchi H.M."/>
            <person name="Berlin A.M."/>
            <person name="Chapman S.B."/>
            <person name="Gainer-Dewar J."/>
            <person name="Goldberg J."/>
            <person name="Griggs A."/>
            <person name="Gujja S."/>
            <person name="Hansen M."/>
            <person name="Howarth C."/>
            <person name="Imamovic A."/>
            <person name="Ireland A."/>
            <person name="Larimer J."/>
            <person name="McCowan C."/>
            <person name="Murphy C."/>
            <person name="Pearson M."/>
            <person name="Poon T.W."/>
            <person name="Priest M."/>
            <person name="Roberts A."/>
            <person name="Saif S."/>
            <person name="Shea T."/>
            <person name="Sisk P."/>
            <person name="Sykes S."/>
            <person name="Wortman J."/>
            <person name="Nusbaum C."/>
            <person name="Birren B."/>
        </authorList>
    </citation>
    <scope>NUCLEOTIDE SEQUENCE [LARGE SCALE GENOMIC DNA]</scope>
    <source>
        <strain evidence="3">dnLKV18</strain>
    </source>
</reference>
<organism evidence="2 3">
    <name type="scientific">Parabacteroides goldsteinii dnLKV18</name>
    <dbReference type="NCBI Taxonomy" id="1235789"/>
    <lineage>
        <taxon>Bacteria</taxon>
        <taxon>Pseudomonadati</taxon>
        <taxon>Bacteroidota</taxon>
        <taxon>Bacteroidia</taxon>
        <taxon>Bacteroidales</taxon>
        <taxon>Tannerellaceae</taxon>
        <taxon>Parabacteroides</taxon>
    </lineage>
</organism>
<evidence type="ECO:0008006" key="4">
    <source>
        <dbReference type="Google" id="ProtNLM"/>
    </source>
</evidence>
<evidence type="ECO:0000313" key="2">
    <source>
        <dbReference type="EMBL" id="EOS19100.1"/>
    </source>
</evidence>
<accession>S0GTQ9</accession>
<sequence>MKKYPRIYSLSTVGIIHHQENDYIFHPARTDFIGDSGSGKSIITDLLQLIFVGASAFRSATIPVQGKREPDGLVLRSPGKSLDYGYAFVNIEVADGKFITAGAYLESTSKATRPFVVQAGLAIEQGEFSPMTKPLYAADFQDDECIIPLEDIIEYMEEKNLIFKDWQRISFFHKVLYKNKILPLDLTDKDKVLKDYAKIIQSFSRGKELDTTRSSSLLDFLFGQEKGKDFMNKYKSIVEEIEKNAVDYGKNNDEIVLLTQKCFQVSDLYKVLIEKKEAEKKYLTSQYVFLLRDYNSNKENLKKEVYTFLQAQEDLSGLQVLVRSELEEAQRSRDKKESAYEEISDIYNEWRQKKSLLDNANKMIEQLNILPGDLAVCYEQYRTQKKEYIYYKELKDKLVGSRVIDLFINSGWKGGLAAGNSFYLQKTDELRNRLLQLHMVEQFHDINNPNSLIRWALSLQRNFTKEEESLIYHFQKYGMNKPNHPKPLDRYVCSPEELLKNTNIEPDAEGFWISLGGINEFVNYVTEKQQSLNNDRETILQYFQSQVANIEQEKKTIEEELELWKKLYDIVNTLDAPARSVDIFFHKPEIKKFQEIEVLNISPEQMEQSVKSLATKDLIEQSVKNAKEEQTLLYNQFMQFKNIVEIFPDLIQKATSLLISISKKIKPYEVEWNTILQEQTIQAYKEDDYINADNKTEFFKDELTILSNTLNKCDELIQLMTNIENQENHLNMIETEYISLYTELPTIDSFPAVSRESVEEAKVFYYQRNTTYIDQYTNMVKGFIPNEQYKFETNHDFKELIANLLPDLFPEDMIIEEEVVGRIKKRLEDINEKNRELNSKKIGKIQDLLTEVKRQVEAQWDEIRRINRFFTSSKKKISGAYNMKLEKTDSLQFPVSWLSQFKHKTTLDNMTDMFDVSILNELNTQVSIREKIMKAFCEITNNNSNDITLEDLLNPNSYIELSLDMKNRAGRNNKGSTGQTYAAIALLCIARLSIVGNKNNAQEDGLRFMPIDEAEGLGSNFDLLSDIAKEYDYQILTFSINPLGKYNEQHVYILNRNPDVEEEVNYAPIEIRSRNDIDPELANFINVNDYGS</sequence>
<dbReference type="RefSeq" id="WP_010803363.1">
    <property type="nucleotide sequence ID" value="NZ_KE159513.1"/>
</dbReference>
<dbReference type="PATRIC" id="fig|1235789.3.peg.1277"/>
<protein>
    <recommendedName>
        <fullName evidence="4">MukB N-terminal domain-containing protein</fullName>
    </recommendedName>
</protein>
<dbReference type="HOGENOM" id="CLU_286332_0_0_10"/>
<name>S0GTQ9_9BACT</name>
<evidence type="ECO:0000313" key="3">
    <source>
        <dbReference type="Proteomes" id="UP000014140"/>
    </source>
</evidence>
<dbReference type="AlphaFoldDB" id="S0GTQ9"/>
<gene>
    <name evidence="2" type="ORF">C803_01264</name>
</gene>